<feature type="domain" description="ABC transporter" evidence="3">
    <location>
        <begin position="1"/>
        <end position="242"/>
    </location>
</feature>
<accession>A0A7X2P7R0</accession>
<dbReference type="InterPro" id="IPR027417">
    <property type="entry name" value="P-loop_NTPase"/>
</dbReference>
<dbReference type="AlphaFoldDB" id="A0A7X2P7R0"/>
<proteinExistence type="predicted"/>
<name>A0A7X2P7R0_9FIRM</name>
<dbReference type="PROSITE" id="PS50893">
    <property type="entry name" value="ABC_TRANSPORTER_2"/>
    <property type="match status" value="1"/>
</dbReference>
<keyword evidence="5" id="KW-1185">Reference proteome</keyword>
<dbReference type="EMBL" id="VUMV01000001">
    <property type="protein sequence ID" value="MST81253.1"/>
    <property type="molecule type" value="Genomic_DNA"/>
</dbReference>
<evidence type="ECO:0000256" key="1">
    <source>
        <dbReference type="ARBA" id="ARBA00022741"/>
    </source>
</evidence>
<evidence type="ECO:0000313" key="4">
    <source>
        <dbReference type="EMBL" id="MST81253.1"/>
    </source>
</evidence>
<dbReference type="GO" id="GO:0016887">
    <property type="term" value="F:ATP hydrolysis activity"/>
    <property type="evidence" value="ECO:0007669"/>
    <property type="project" value="InterPro"/>
</dbReference>
<reference evidence="4 5" key="1">
    <citation type="submission" date="2019-08" db="EMBL/GenBank/DDBJ databases">
        <title>In-depth cultivation of the pig gut microbiome towards novel bacterial diversity and tailored functional studies.</title>
        <authorList>
            <person name="Wylensek D."/>
            <person name="Hitch T.C.A."/>
            <person name="Clavel T."/>
        </authorList>
    </citation>
    <scope>NUCLEOTIDE SEQUENCE [LARGE SCALE GENOMIC DNA]</scope>
    <source>
        <strain evidence="4 5">Oil+RF-744-WCA-WT-13</strain>
    </source>
</reference>
<evidence type="ECO:0000313" key="5">
    <source>
        <dbReference type="Proteomes" id="UP000466864"/>
    </source>
</evidence>
<sequence length="478" mass="54831">MRKNTLLMLDVAIDRGNYPIHDFFLHIMSGELVGLIGTEGSGKHAIFEILTEDTPLKRGKIKFCDTVDTFYAKDYFEKAGGIFVISRMPEIVREYTVAETLFILEDVNYLSRMVSKKTMELEAEKIFNKFGIMISPKARMSDLSDIEIKVVQIIRAYIKHARLLILNDIMENAIQKDVMVLLKLLKSIAKQGMSVLWINSYPDAFNAVADKTVVIKNGCTACVMYSDQYDEQRLLNVMSDDTESYTRKVFEHPLKGKKILQITNVCTKQLPPFQLECMEGEILGIYDLANNFSSELLNILLGVQKYSGIIYMNGKAIKIKKKSDLVKNKIGIINGKTYRNQIFGKMTIVENISIAAEKKSSILKMFLNFRIKSYAEKTRKRFIKEYSRSITGEELDRDDAIKIIFLRYMIAGVKVLFCFQPFLGLDVNEQEQLMTMIRSMTNKKIAVIIISAEKNSLNKICNRIIVIRHRKILETDED</sequence>
<dbReference type="PANTHER" id="PTHR43790">
    <property type="entry name" value="CARBOHYDRATE TRANSPORT ATP-BINDING PROTEIN MG119-RELATED"/>
    <property type="match status" value="1"/>
</dbReference>
<dbReference type="InterPro" id="IPR003439">
    <property type="entry name" value="ABC_transporter-like_ATP-bd"/>
</dbReference>
<evidence type="ECO:0000259" key="3">
    <source>
        <dbReference type="PROSITE" id="PS50893"/>
    </source>
</evidence>
<keyword evidence="1" id="KW-0547">Nucleotide-binding</keyword>
<dbReference type="RefSeq" id="WP_154457043.1">
    <property type="nucleotide sequence ID" value="NZ_VUMV01000001.1"/>
</dbReference>
<evidence type="ECO:0000256" key="2">
    <source>
        <dbReference type="ARBA" id="ARBA00022840"/>
    </source>
</evidence>
<organism evidence="4 5">
    <name type="scientific">Bilifractor porci</name>
    <dbReference type="NCBI Taxonomy" id="2606636"/>
    <lineage>
        <taxon>Bacteria</taxon>
        <taxon>Bacillati</taxon>
        <taxon>Bacillota</taxon>
        <taxon>Clostridia</taxon>
        <taxon>Lachnospirales</taxon>
        <taxon>Lachnospiraceae</taxon>
        <taxon>Bilifractor</taxon>
    </lineage>
</organism>
<dbReference type="SUPFAM" id="SSF52540">
    <property type="entry name" value="P-loop containing nucleoside triphosphate hydrolases"/>
    <property type="match status" value="2"/>
</dbReference>
<dbReference type="InterPro" id="IPR050107">
    <property type="entry name" value="ABC_carbohydrate_import_ATPase"/>
</dbReference>
<dbReference type="Pfam" id="PF00005">
    <property type="entry name" value="ABC_tran"/>
    <property type="match status" value="1"/>
</dbReference>
<dbReference type="PANTHER" id="PTHR43790:SF8">
    <property type="entry name" value="SUGAR ABC TRANSPORTER ATP-BINDING PROTEIN"/>
    <property type="match status" value="1"/>
</dbReference>
<gene>
    <name evidence="4" type="ORF">FYJ60_02795</name>
</gene>
<comment type="caution">
    <text evidence="4">The sequence shown here is derived from an EMBL/GenBank/DDBJ whole genome shotgun (WGS) entry which is preliminary data.</text>
</comment>
<keyword evidence="2 4" id="KW-0067">ATP-binding</keyword>
<dbReference type="Gene3D" id="3.40.50.300">
    <property type="entry name" value="P-loop containing nucleotide triphosphate hydrolases"/>
    <property type="match status" value="2"/>
</dbReference>
<dbReference type="GO" id="GO:0005524">
    <property type="term" value="F:ATP binding"/>
    <property type="evidence" value="ECO:0007669"/>
    <property type="project" value="UniProtKB-KW"/>
</dbReference>
<dbReference type="Proteomes" id="UP000466864">
    <property type="component" value="Unassembled WGS sequence"/>
</dbReference>
<protein>
    <submittedName>
        <fullName evidence="4">Sugar ABC transporter ATP-binding protein</fullName>
    </submittedName>
</protein>